<dbReference type="PROSITE" id="PS51503">
    <property type="entry name" value="HIG1"/>
    <property type="match status" value="1"/>
</dbReference>
<keyword evidence="3 4" id="KW-0472">Membrane</keyword>
<protein>
    <submittedName>
        <fullName evidence="6">Twin transmembrane helix small protein</fullName>
    </submittedName>
</protein>
<keyword evidence="2 4" id="KW-1133">Transmembrane helix</keyword>
<proteinExistence type="predicted"/>
<comment type="caution">
    <text evidence="6">The sequence shown here is derived from an EMBL/GenBank/DDBJ whole genome shotgun (WGS) entry which is preliminary data.</text>
</comment>
<dbReference type="RefSeq" id="WP_119760365.1">
    <property type="nucleotide sequence ID" value="NZ_QYUM01000002.1"/>
</dbReference>
<organism evidence="6 7">
    <name type="scientific">Sphingomonas cavernae</name>
    <dbReference type="NCBI Taxonomy" id="2320861"/>
    <lineage>
        <taxon>Bacteria</taxon>
        <taxon>Pseudomonadati</taxon>
        <taxon>Pseudomonadota</taxon>
        <taxon>Alphaproteobacteria</taxon>
        <taxon>Sphingomonadales</taxon>
        <taxon>Sphingomonadaceae</taxon>
        <taxon>Sphingomonas</taxon>
    </lineage>
</organism>
<dbReference type="EMBL" id="QYUM01000002">
    <property type="protein sequence ID" value="RJF93865.1"/>
    <property type="molecule type" value="Genomic_DNA"/>
</dbReference>
<evidence type="ECO:0000256" key="4">
    <source>
        <dbReference type="SAM" id="Phobius"/>
    </source>
</evidence>
<sequence>MSTVLTILIIVAMIATVVALVRGIVAFLRTTEQDLKGTGPSASSLKQNKAMQMRILFQAIAILLVVLLLALYSGGS</sequence>
<evidence type="ECO:0000313" key="6">
    <source>
        <dbReference type="EMBL" id="RJF93865.1"/>
    </source>
</evidence>
<gene>
    <name evidence="6" type="ORF">D3876_06155</name>
</gene>
<accession>A0A418WRJ7</accession>
<dbReference type="OrthoDB" id="7392120at2"/>
<evidence type="ECO:0000259" key="5">
    <source>
        <dbReference type="PROSITE" id="PS51503"/>
    </source>
</evidence>
<name>A0A418WRJ7_9SPHN</name>
<feature type="domain" description="HIG1" evidence="5">
    <location>
        <begin position="1"/>
        <end position="76"/>
    </location>
</feature>
<dbReference type="Proteomes" id="UP000286100">
    <property type="component" value="Unassembled WGS sequence"/>
</dbReference>
<evidence type="ECO:0000256" key="2">
    <source>
        <dbReference type="ARBA" id="ARBA00022989"/>
    </source>
</evidence>
<evidence type="ECO:0000256" key="3">
    <source>
        <dbReference type="ARBA" id="ARBA00023136"/>
    </source>
</evidence>
<dbReference type="InterPro" id="IPR007667">
    <property type="entry name" value="Hypoxia_induced_domain"/>
</dbReference>
<evidence type="ECO:0000256" key="1">
    <source>
        <dbReference type="ARBA" id="ARBA00022692"/>
    </source>
</evidence>
<evidence type="ECO:0000313" key="7">
    <source>
        <dbReference type="Proteomes" id="UP000286100"/>
    </source>
</evidence>
<keyword evidence="7" id="KW-1185">Reference proteome</keyword>
<feature type="transmembrane region" description="Helical" evidence="4">
    <location>
        <begin position="55"/>
        <end position="74"/>
    </location>
</feature>
<dbReference type="Pfam" id="PF04588">
    <property type="entry name" value="HIG_1_N"/>
    <property type="match status" value="1"/>
</dbReference>
<dbReference type="NCBIfam" id="NF033233">
    <property type="entry name" value="twin_helix"/>
    <property type="match status" value="1"/>
</dbReference>
<keyword evidence="1 4" id="KW-0812">Transmembrane</keyword>
<dbReference type="AlphaFoldDB" id="A0A418WRJ7"/>
<reference evidence="6 7" key="1">
    <citation type="submission" date="2018-09" db="EMBL/GenBank/DDBJ databases">
        <authorList>
            <person name="Zhu H."/>
        </authorList>
    </citation>
    <scope>NUCLEOTIDE SEQUENCE [LARGE SCALE GENOMIC DNA]</scope>
    <source>
        <strain evidence="6 7">K2R01-6</strain>
    </source>
</reference>
<feature type="transmembrane region" description="Helical" evidence="4">
    <location>
        <begin position="6"/>
        <end position="28"/>
    </location>
</feature>